<dbReference type="STRING" id="51511.ENSCSAVP00000011415"/>
<dbReference type="GO" id="GO:0006289">
    <property type="term" value="P:nucleotide-excision repair"/>
    <property type="evidence" value="ECO:0007669"/>
    <property type="project" value="InterPro"/>
</dbReference>
<sequence length="228" mass="26239">MAKPKRSKKQPPSKNAEAPAPKNDAASMSSDEDDWEEVEEKKLDLSISKKDVEIKFDLPNVVQKQRKKKTSQDWILAFVKRCMNKNIKDRQIAIHKVHLLCLLHVGFQLNKVGSSEELQALVLSLLTFKYIKQSTLTTVDRITSLVNWINSKFTSGNNRVTLKNNGMKDIPDKESHLQQCIENEKVEQKLDLVLLHLTMFRALGLQVRFVFSIQPLSFKPPKYPEVER</sequence>
<evidence type="ECO:0000256" key="1">
    <source>
        <dbReference type="SAM" id="MobiDB-lite"/>
    </source>
</evidence>
<organism evidence="2 3">
    <name type="scientific">Ciona savignyi</name>
    <name type="common">Pacific transparent sea squirt</name>
    <dbReference type="NCBI Taxonomy" id="51511"/>
    <lineage>
        <taxon>Eukaryota</taxon>
        <taxon>Metazoa</taxon>
        <taxon>Chordata</taxon>
        <taxon>Tunicata</taxon>
        <taxon>Ascidiacea</taxon>
        <taxon>Phlebobranchia</taxon>
        <taxon>Cionidae</taxon>
        <taxon>Ciona</taxon>
    </lineage>
</organism>
<dbReference type="InParanoid" id="H2Z1F3"/>
<dbReference type="InterPro" id="IPR036985">
    <property type="entry name" value="Transglutaminase-like_sf"/>
</dbReference>
<protein>
    <submittedName>
        <fullName evidence="2">Uncharacterized protein</fullName>
    </submittedName>
</protein>
<feature type="compositionally biased region" description="Basic residues" evidence="1">
    <location>
        <begin position="1"/>
        <end position="11"/>
    </location>
</feature>
<reference evidence="3" key="1">
    <citation type="submission" date="2003-08" db="EMBL/GenBank/DDBJ databases">
        <authorList>
            <person name="Birren B."/>
            <person name="Nusbaum C."/>
            <person name="Abebe A."/>
            <person name="Abouelleil A."/>
            <person name="Adekoya E."/>
            <person name="Ait-zahra M."/>
            <person name="Allen N."/>
            <person name="Allen T."/>
            <person name="An P."/>
            <person name="Anderson M."/>
            <person name="Anderson S."/>
            <person name="Arachchi H."/>
            <person name="Armbruster J."/>
            <person name="Bachantsang P."/>
            <person name="Baldwin J."/>
            <person name="Barry A."/>
            <person name="Bayul T."/>
            <person name="Blitshsteyn B."/>
            <person name="Bloom T."/>
            <person name="Blye J."/>
            <person name="Boguslavskiy L."/>
            <person name="Borowsky M."/>
            <person name="Boukhgalter B."/>
            <person name="Brunache A."/>
            <person name="Butler J."/>
            <person name="Calixte N."/>
            <person name="Calvo S."/>
            <person name="Camarata J."/>
            <person name="Campo K."/>
            <person name="Chang J."/>
            <person name="Cheshatsang Y."/>
            <person name="Citroen M."/>
            <person name="Collymore A."/>
            <person name="Considine T."/>
            <person name="Cook A."/>
            <person name="Cooke P."/>
            <person name="Corum B."/>
            <person name="Cuomo C."/>
            <person name="David R."/>
            <person name="Dawoe T."/>
            <person name="Degray S."/>
            <person name="Dodge S."/>
            <person name="Dooley K."/>
            <person name="Dorje P."/>
            <person name="Dorjee K."/>
            <person name="Dorris L."/>
            <person name="Duffey N."/>
            <person name="Dupes A."/>
            <person name="Elkins T."/>
            <person name="Engels R."/>
            <person name="Erickson J."/>
            <person name="Farina A."/>
            <person name="Faro S."/>
            <person name="Ferreira P."/>
            <person name="Fischer H."/>
            <person name="Fitzgerald M."/>
            <person name="Foley K."/>
            <person name="Gage D."/>
            <person name="Galagan J."/>
            <person name="Gearin G."/>
            <person name="Gnerre S."/>
            <person name="Gnirke A."/>
            <person name="Goyette A."/>
            <person name="Graham J."/>
            <person name="Grandbois E."/>
            <person name="Gyaltsen K."/>
            <person name="Hafez N."/>
            <person name="Hagopian D."/>
            <person name="Hagos B."/>
            <person name="Hall J."/>
            <person name="Hatcher B."/>
            <person name="Heller A."/>
            <person name="Higgins H."/>
            <person name="Honan T."/>
            <person name="Horn A."/>
            <person name="Houde N."/>
            <person name="Hughes L."/>
            <person name="Hulme W."/>
            <person name="Husby E."/>
            <person name="Iliev I."/>
            <person name="Jaffe D."/>
            <person name="Jones C."/>
            <person name="Kamal M."/>
            <person name="Kamat A."/>
            <person name="Kamvysselis M."/>
            <person name="Karlsson E."/>
            <person name="Kells C."/>
            <person name="Kieu A."/>
            <person name="Kisner P."/>
            <person name="Kodira C."/>
            <person name="Kulbokas E."/>
            <person name="Labutti K."/>
            <person name="Lama D."/>
            <person name="Landers T."/>
            <person name="Leger J."/>
            <person name="Levine S."/>
            <person name="Lewis D."/>
            <person name="Lewis T."/>
            <person name="Lindblad-toh K."/>
            <person name="Liu X."/>
            <person name="Lokyitsang T."/>
            <person name="Lokyitsang Y."/>
            <person name="Lucien O."/>
            <person name="Lui A."/>
            <person name="Ma L.J."/>
            <person name="Mabbitt R."/>
            <person name="Macdonald J."/>
            <person name="Maclean C."/>
            <person name="Major J."/>
            <person name="Manning J."/>
            <person name="Marabella R."/>
            <person name="Maru K."/>
            <person name="Matthews C."/>
            <person name="Mauceli E."/>
            <person name="Mccarthy M."/>
            <person name="Mcdonough S."/>
            <person name="Mcghee T."/>
            <person name="Meldrim J."/>
            <person name="Meneus L."/>
            <person name="Mesirov J."/>
            <person name="Mihalev A."/>
            <person name="Mihova T."/>
            <person name="Mikkelsen T."/>
            <person name="Mlenga V."/>
            <person name="Moru K."/>
            <person name="Mozes J."/>
            <person name="Mulrain L."/>
            <person name="Munson G."/>
            <person name="Naylor J."/>
            <person name="Newes C."/>
            <person name="Nguyen C."/>
            <person name="Nguyen N."/>
            <person name="Nguyen T."/>
            <person name="Nicol R."/>
            <person name="Nielsen C."/>
            <person name="Nizzari M."/>
            <person name="Norbu C."/>
            <person name="Norbu N."/>
            <person name="O'donnell P."/>
            <person name="Okoawo O."/>
            <person name="O'leary S."/>
            <person name="Omotosho B."/>
            <person name="O'neill K."/>
            <person name="Osman S."/>
            <person name="Parker S."/>
            <person name="Perrin D."/>
            <person name="Phunkhang P."/>
            <person name="Piqani B."/>
            <person name="Purcell S."/>
            <person name="Rachupka T."/>
            <person name="Ramasamy U."/>
            <person name="Rameau R."/>
            <person name="Ray V."/>
            <person name="Raymond C."/>
            <person name="Retta R."/>
            <person name="Richardson S."/>
            <person name="Rise C."/>
            <person name="Rodriguez J."/>
            <person name="Rogers J."/>
            <person name="Rogov P."/>
            <person name="Rutman M."/>
            <person name="Schupbach R."/>
            <person name="Seaman C."/>
            <person name="Settipalli S."/>
            <person name="Sharpe T."/>
            <person name="Sheridan J."/>
            <person name="Sherpa N."/>
            <person name="Shi J."/>
            <person name="Smirnov S."/>
            <person name="Smith C."/>
            <person name="Sougnez C."/>
            <person name="Spencer B."/>
            <person name="Stalker J."/>
            <person name="Stange-thomann N."/>
            <person name="Stavropoulos S."/>
            <person name="Stetson K."/>
            <person name="Stone C."/>
            <person name="Stone S."/>
            <person name="Stubbs M."/>
            <person name="Talamas J."/>
            <person name="Tchuinga P."/>
            <person name="Tenzing P."/>
            <person name="Tesfaye S."/>
            <person name="Theodore J."/>
            <person name="Thoulutsang Y."/>
            <person name="Topham K."/>
            <person name="Towey S."/>
            <person name="Tsamla T."/>
            <person name="Tsomo N."/>
            <person name="Vallee D."/>
            <person name="Vassiliev H."/>
            <person name="Venkataraman V."/>
            <person name="Vinson J."/>
            <person name="Vo A."/>
            <person name="Wade C."/>
            <person name="Wang S."/>
            <person name="Wangchuk T."/>
            <person name="Wangdi T."/>
            <person name="Whittaker C."/>
            <person name="Wilkinson J."/>
            <person name="Wu Y."/>
            <person name="Wyman D."/>
            <person name="Yadav S."/>
            <person name="Yang S."/>
            <person name="Yang X."/>
            <person name="Yeager S."/>
            <person name="Yee E."/>
            <person name="Young G."/>
            <person name="Zainoun J."/>
            <person name="Zembeck L."/>
            <person name="Zimmer A."/>
            <person name="Zody M."/>
            <person name="Lander E."/>
        </authorList>
    </citation>
    <scope>NUCLEOTIDE SEQUENCE [LARGE SCALE GENOMIC DNA]</scope>
</reference>
<dbReference type="InterPro" id="IPR038765">
    <property type="entry name" value="Papain-like_cys_pep_sf"/>
</dbReference>
<dbReference type="HOGENOM" id="CLU_1083866_0_0_1"/>
<dbReference type="eggNOG" id="KOG2179">
    <property type="taxonomic scope" value="Eukaryota"/>
</dbReference>
<dbReference type="AlphaFoldDB" id="H2Z1F3"/>
<evidence type="ECO:0000313" key="3">
    <source>
        <dbReference type="Proteomes" id="UP000007875"/>
    </source>
</evidence>
<dbReference type="GO" id="GO:0071942">
    <property type="term" value="C:XPC complex"/>
    <property type="evidence" value="ECO:0007669"/>
    <property type="project" value="TreeGrafter"/>
</dbReference>
<dbReference type="PANTHER" id="PTHR12135:SF0">
    <property type="entry name" value="DNA REPAIR PROTEIN COMPLEMENTING XP-C CELLS"/>
    <property type="match status" value="1"/>
</dbReference>
<dbReference type="Proteomes" id="UP000007875">
    <property type="component" value="Unassembled WGS sequence"/>
</dbReference>
<dbReference type="GO" id="GO:0003697">
    <property type="term" value="F:single-stranded DNA binding"/>
    <property type="evidence" value="ECO:0007669"/>
    <property type="project" value="TreeGrafter"/>
</dbReference>
<dbReference type="GO" id="GO:0000111">
    <property type="term" value="C:nucleotide-excision repair factor 2 complex"/>
    <property type="evidence" value="ECO:0007669"/>
    <property type="project" value="TreeGrafter"/>
</dbReference>
<dbReference type="GO" id="GO:0003684">
    <property type="term" value="F:damaged DNA binding"/>
    <property type="evidence" value="ECO:0007669"/>
    <property type="project" value="InterPro"/>
</dbReference>
<dbReference type="Ensembl" id="ENSCSAVT00000011548.1">
    <property type="protein sequence ID" value="ENSCSAVP00000011415.1"/>
    <property type="gene ID" value="ENSCSAVG00000006678.1"/>
</dbReference>
<reference evidence="2" key="2">
    <citation type="submission" date="2025-08" db="UniProtKB">
        <authorList>
            <consortium name="Ensembl"/>
        </authorList>
    </citation>
    <scope>IDENTIFICATION</scope>
</reference>
<dbReference type="SUPFAM" id="SSF54001">
    <property type="entry name" value="Cysteine proteinases"/>
    <property type="match status" value="1"/>
</dbReference>
<reference evidence="2" key="3">
    <citation type="submission" date="2025-09" db="UniProtKB">
        <authorList>
            <consortium name="Ensembl"/>
        </authorList>
    </citation>
    <scope>IDENTIFICATION</scope>
</reference>
<dbReference type="OMA" id="RCMNKNI"/>
<name>H2Z1F3_CIOSA</name>
<evidence type="ECO:0000313" key="2">
    <source>
        <dbReference type="Ensembl" id="ENSCSAVP00000011415.1"/>
    </source>
</evidence>
<dbReference type="GeneTree" id="ENSGT00390000005194"/>
<dbReference type="Gene3D" id="3.90.260.10">
    <property type="entry name" value="Transglutaminase-like"/>
    <property type="match status" value="1"/>
</dbReference>
<feature type="region of interest" description="Disordered" evidence="1">
    <location>
        <begin position="1"/>
        <end position="39"/>
    </location>
</feature>
<proteinExistence type="predicted"/>
<accession>H2Z1F3</accession>
<keyword evidence="3" id="KW-1185">Reference proteome</keyword>
<dbReference type="GO" id="GO:0005737">
    <property type="term" value="C:cytoplasm"/>
    <property type="evidence" value="ECO:0007669"/>
    <property type="project" value="TreeGrafter"/>
</dbReference>
<dbReference type="GO" id="GO:0006298">
    <property type="term" value="P:mismatch repair"/>
    <property type="evidence" value="ECO:0007669"/>
    <property type="project" value="TreeGrafter"/>
</dbReference>
<dbReference type="PANTHER" id="PTHR12135">
    <property type="entry name" value="DNA REPAIR PROTEIN XP-C / RAD4"/>
    <property type="match status" value="1"/>
</dbReference>
<dbReference type="InterPro" id="IPR004583">
    <property type="entry name" value="DNA_repair_Rad4"/>
</dbReference>